<protein>
    <recommendedName>
        <fullName evidence="5">Succinylglutamate desuccinylase/Aspartoacylase catalytic domain-containing protein</fullName>
    </recommendedName>
</protein>
<name>A0A1G1ZLR7_9BACT</name>
<dbReference type="SUPFAM" id="SSF53187">
    <property type="entry name" value="Zn-dependent exopeptidases"/>
    <property type="match status" value="1"/>
</dbReference>
<accession>A0A1G1ZLR7</accession>
<sequence>MIQEKAEFKPEPVFEKMPAEKFLAELAAEVEKRPDAVFEKRGVIKYQTPEGGKTYDFVRIISNDIKPEDKILFIRAGLHGEEIAGPMTMRRHINEIIDYAHQSGLKVVIYPLANPSGFESGERFNIVNDQGGEGSEGTDDIIRYELSDGKIVDELEENQPFRQWFFPTAPRINARLPQEAALMQKELKELTQTGLLWEELTQRELEEAPPPPIVAAIDLHQDYITPDAPPSAYHYNHNDQVATEVYRKIVEKIEQELSIMRGAKISAGFKTSMKSDKYGFITRHDGSLIDAMYRLGAKHCIVVETTGATQLEKADEVNMLWIKGVIDLLIQAKGNEQLP</sequence>
<evidence type="ECO:0000256" key="2">
    <source>
        <dbReference type="ARBA" id="ARBA00022723"/>
    </source>
</evidence>
<reference evidence="6 7" key="1">
    <citation type="journal article" date="2016" name="Nat. Commun.">
        <title>Thousands of microbial genomes shed light on interconnected biogeochemical processes in an aquifer system.</title>
        <authorList>
            <person name="Anantharaman K."/>
            <person name="Brown C.T."/>
            <person name="Hug L.A."/>
            <person name="Sharon I."/>
            <person name="Castelle C.J."/>
            <person name="Probst A.J."/>
            <person name="Thomas B.C."/>
            <person name="Singh A."/>
            <person name="Wilkins M.J."/>
            <person name="Karaoz U."/>
            <person name="Brodie E.L."/>
            <person name="Williams K.H."/>
            <person name="Hubbard S.S."/>
            <person name="Banfield J.F."/>
        </authorList>
    </citation>
    <scope>NUCLEOTIDE SEQUENCE [LARGE SCALE GENOMIC DNA]</scope>
</reference>
<evidence type="ECO:0000313" key="6">
    <source>
        <dbReference type="EMBL" id="OGY65532.1"/>
    </source>
</evidence>
<gene>
    <name evidence="6" type="ORF">A3A16_01550</name>
</gene>
<dbReference type="Gene3D" id="3.40.630.10">
    <property type="entry name" value="Zn peptidases"/>
    <property type="match status" value="1"/>
</dbReference>
<keyword evidence="4" id="KW-0862">Zinc</keyword>
<dbReference type="InterPro" id="IPR055438">
    <property type="entry name" value="AstE_AspA_cat"/>
</dbReference>
<evidence type="ECO:0000256" key="4">
    <source>
        <dbReference type="ARBA" id="ARBA00022833"/>
    </source>
</evidence>
<dbReference type="AlphaFoldDB" id="A0A1G1ZLR7"/>
<comment type="cofactor">
    <cofactor evidence="1">
        <name>Zn(2+)</name>
        <dbReference type="ChEBI" id="CHEBI:29105"/>
    </cofactor>
</comment>
<evidence type="ECO:0000259" key="5">
    <source>
        <dbReference type="Pfam" id="PF24827"/>
    </source>
</evidence>
<organism evidence="6 7">
    <name type="scientific">Candidatus Harrisonbacteria bacterium RIFCSPLOWO2_01_FULL_44_18</name>
    <dbReference type="NCBI Taxonomy" id="1798407"/>
    <lineage>
        <taxon>Bacteria</taxon>
        <taxon>Candidatus Harrisoniibacteriota</taxon>
    </lineage>
</organism>
<proteinExistence type="predicted"/>
<feature type="domain" description="Succinylglutamate desuccinylase/Aspartoacylase catalytic" evidence="5">
    <location>
        <begin position="72"/>
        <end position="125"/>
    </location>
</feature>
<evidence type="ECO:0000256" key="3">
    <source>
        <dbReference type="ARBA" id="ARBA00022801"/>
    </source>
</evidence>
<dbReference type="GO" id="GO:0046872">
    <property type="term" value="F:metal ion binding"/>
    <property type="evidence" value="ECO:0007669"/>
    <property type="project" value="UniProtKB-KW"/>
</dbReference>
<evidence type="ECO:0000256" key="1">
    <source>
        <dbReference type="ARBA" id="ARBA00001947"/>
    </source>
</evidence>
<dbReference type="Proteomes" id="UP000177942">
    <property type="component" value="Unassembled WGS sequence"/>
</dbReference>
<keyword evidence="2" id="KW-0479">Metal-binding</keyword>
<evidence type="ECO:0000313" key="7">
    <source>
        <dbReference type="Proteomes" id="UP000177942"/>
    </source>
</evidence>
<dbReference type="EMBL" id="MHJJ01000008">
    <property type="protein sequence ID" value="OGY65532.1"/>
    <property type="molecule type" value="Genomic_DNA"/>
</dbReference>
<dbReference type="STRING" id="1798407.A3A16_01550"/>
<dbReference type="GO" id="GO:0016788">
    <property type="term" value="F:hydrolase activity, acting on ester bonds"/>
    <property type="evidence" value="ECO:0007669"/>
    <property type="project" value="InterPro"/>
</dbReference>
<keyword evidence="3" id="KW-0378">Hydrolase</keyword>
<dbReference type="Pfam" id="PF24827">
    <property type="entry name" value="AstE_AspA_cat"/>
    <property type="match status" value="1"/>
</dbReference>
<comment type="caution">
    <text evidence="6">The sequence shown here is derived from an EMBL/GenBank/DDBJ whole genome shotgun (WGS) entry which is preliminary data.</text>
</comment>